<dbReference type="InterPro" id="IPR000524">
    <property type="entry name" value="Tscrpt_reg_HTH_GntR"/>
</dbReference>
<evidence type="ECO:0000256" key="1">
    <source>
        <dbReference type="ARBA" id="ARBA00023015"/>
    </source>
</evidence>
<dbReference type="SUPFAM" id="SSF46785">
    <property type="entry name" value="Winged helix' DNA-binding domain"/>
    <property type="match status" value="1"/>
</dbReference>
<dbReference type="PROSITE" id="PS50949">
    <property type="entry name" value="HTH_GNTR"/>
    <property type="match status" value="1"/>
</dbReference>
<dbReference type="GO" id="GO:0003700">
    <property type="term" value="F:DNA-binding transcription factor activity"/>
    <property type="evidence" value="ECO:0007669"/>
    <property type="project" value="InterPro"/>
</dbReference>
<evidence type="ECO:0000256" key="2">
    <source>
        <dbReference type="ARBA" id="ARBA00023125"/>
    </source>
</evidence>
<dbReference type="EMBL" id="CP032321">
    <property type="protein sequence ID" value="QCN93934.1"/>
    <property type="molecule type" value="Genomic_DNA"/>
</dbReference>
<evidence type="ECO:0000259" key="4">
    <source>
        <dbReference type="PROSITE" id="PS50949"/>
    </source>
</evidence>
<name>A0A4D8P9L5_9PROT</name>
<dbReference type="SUPFAM" id="SSF48008">
    <property type="entry name" value="GntR ligand-binding domain-like"/>
    <property type="match status" value="1"/>
</dbReference>
<dbReference type="PANTHER" id="PTHR43537">
    <property type="entry name" value="TRANSCRIPTIONAL REGULATOR, GNTR FAMILY"/>
    <property type="match status" value="1"/>
</dbReference>
<dbReference type="SMART" id="SM00895">
    <property type="entry name" value="FCD"/>
    <property type="match status" value="1"/>
</dbReference>
<proteinExistence type="predicted"/>
<protein>
    <submittedName>
        <fullName evidence="5">GntR family transcriptional regulator</fullName>
    </submittedName>
</protein>
<dbReference type="KEGG" id="aare:D3093_00830"/>
<dbReference type="Pfam" id="PF00392">
    <property type="entry name" value="GntR"/>
    <property type="match status" value="1"/>
</dbReference>
<accession>A0A4D8P9L5</accession>
<dbReference type="InterPro" id="IPR036390">
    <property type="entry name" value="WH_DNA-bd_sf"/>
</dbReference>
<feature type="domain" description="HTH gntR-type" evidence="4">
    <location>
        <begin position="19"/>
        <end position="86"/>
    </location>
</feature>
<keyword evidence="2" id="KW-0238">DNA-binding</keyword>
<dbReference type="SMART" id="SM00345">
    <property type="entry name" value="HTH_GNTR"/>
    <property type="match status" value="1"/>
</dbReference>
<keyword evidence="1" id="KW-0805">Transcription regulation</keyword>
<evidence type="ECO:0000313" key="6">
    <source>
        <dbReference type="Proteomes" id="UP000298595"/>
    </source>
</evidence>
<dbReference type="InterPro" id="IPR036388">
    <property type="entry name" value="WH-like_DNA-bd_sf"/>
</dbReference>
<dbReference type="InterPro" id="IPR011711">
    <property type="entry name" value="GntR_C"/>
</dbReference>
<sequence length="229" mass="24965">MAVNDGLSRLVARARPRHRTTAEFVEATLREAILTGVIAPGTPLRQEELAETFGVSRMPVREALRQLEARALAEFHPHRGAVVAEISAADGADIGAIRMALEPMALRLSLPGLTAADLDQAEELIAEMDGEADPGRMGELNRRFHMTLYARAGRPRLLALTEQHLLAADRYLRFQFAALGYRPRSQDEHRALLAACRAGDADAACRLVTEHVGQAAEQLTAFLEGREAG</sequence>
<dbReference type="Pfam" id="PF07729">
    <property type="entry name" value="FCD"/>
    <property type="match status" value="1"/>
</dbReference>
<keyword evidence="3" id="KW-0804">Transcription</keyword>
<dbReference type="PANTHER" id="PTHR43537:SF41">
    <property type="entry name" value="TRANSCRIPTIONAL REGULATORY PROTEIN"/>
    <property type="match status" value="1"/>
</dbReference>
<dbReference type="GO" id="GO:0003677">
    <property type="term" value="F:DNA binding"/>
    <property type="evidence" value="ECO:0007669"/>
    <property type="project" value="UniProtKB-KW"/>
</dbReference>
<organism evidence="5 6">
    <name type="scientific">Azospirillum argentinense</name>
    <dbReference type="NCBI Taxonomy" id="2970906"/>
    <lineage>
        <taxon>Bacteria</taxon>
        <taxon>Pseudomonadati</taxon>
        <taxon>Pseudomonadota</taxon>
        <taxon>Alphaproteobacteria</taxon>
        <taxon>Rhodospirillales</taxon>
        <taxon>Azospirillaceae</taxon>
        <taxon>Azospirillum</taxon>
    </lineage>
</organism>
<dbReference type="InterPro" id="IPR008920">
    <property type="entry name" value="TF_FadR/GntR_C"/>
</dbReference>
<gene>
    <name evidence="5" type="ORF">D3093_00830</name>
</gene>
<evidence type="ECO:0000313" key="5">
    <source>
        <dbReference type="EMBL" id="QCN93934.1"/>
    </source>
</evidence>
<evidence type="ECO:0000256" key="3">
    <source>
        <dbReference type="ARBA" id="ARBA00023163"/>
    </source>
</evidence>
<dbReference type="Gene3D" id="1.20.120.530">
    <property type="entry name" value="GntR ligand-binding domain-like"/>
    <property type="match status" value="1"/>
</dbReference>
<dbReference type="AlphaFoldDB" id="A0A4D8P9L5"/>
<dbReference type="CDD" id="cd07377">
    <property type="entry name" value="WHTH_GntR"/>
    <property type="match status" value="1"/>
</dbReference>
<dbReference type="Proteomes" id="UP000298595">
    <property type="component" value="Chromosome"/>
</dbReference>
<dbReference type="RefSeq" id="WP_137114306.1">
    <property type="nucleotide sequence ID" value="NZ_CP032321.1"/>
</dbReference>
<reference evidence="5 6" key="1">
    <citation type="submission" date="2018-09" db="EMBL/GenBank/DDBJ databases">
        <title>Whole genome based analysis of evolution and adaptive divergence in Indian and Brazilian strains of Azospirillum brasilense.</title>
        <authorList>
            <person name="Singh C."/>
            <person name="Tripathi A.K."/>
        </authorList>
    </citation>
    <scope>NUCLEOTIDE SEQUENCE [LARGE SCALE GENOMIC DNA]</scope>
    <source>
        <strain evidence="5 6">MTCC4035</strain>
    </source>
</reference>
<dbReference type="Gene3D" id="1.10.10.10">
    <property type="entry name" value="Winged helix-like DNA-binding domain superfamily/Winged helix DNA-binding domain"/>
    <property type="match status" value="1"/>
</dbReference>